<dbReference type="OrthoDB" id="61900at2759"/>
<feature type="compositionally biased region" description="Polar residues" evidence="1">
    <location>
        <begin position="560"/>
        <end position="573"/>
    </location>
</feature>
<evidence type="ECO:0000313" key="4">
    <source>
        <dbReference type="Proteomes" id="UP000736672"/>
    </source>
</evidence>
<reference evidence="3" key="1">
    <citation type="journal article" date="2021" name="Nat. Commun.">
        <title>Genetic determinants of endophytism in the Arabidopsis root mycobiome.</title>
        <authorList>
            <person name="Mesny F."/>
            <person name="Miyauchi S."/>
            <person name="Thiergart T."/>
            <person name="Pickel B."/>
            <person name="Atanasova L."/>
            <person name="Karlsson M."/>
            <person name="Huettel B."/>
            <person name="Barry K.W."/>
            <person name="Haridas S."/>
            <person name="Chen C."/>
            <person name="Bauer D."/>
            <person name="Andreopoulos W."/>
            <person name="Pangilinan J."/>
            <person name="LaButti K."/>
            <person name="Riley R."/>
            <person name="Lipzen A."/>
            <person name="Clum A."/>
            <person name="Drula E."/>
            <person name="Henrissat B."/>
            <person name="Kohler A."/>
            <person name="Grigoriev I.V."/>
            <person name="Martin F.M."/>
            <person name="Hacquard S."/>
        </authorList>
    </citation>
    <scope>NUCLEOTIDE SEQUENCE</scope>
    <source>
        <strain evidence="3">FSSC 5 MPI-SDFR-AT-0091</strain>
    </source>
</reference>
<dbReference type="EMBL" id="JAGTJS010000003">
    <property type="protein sequence ID" value="KAH7273046.1"/>
    <property type="molecule type" value="Genomic_DNA"/>
</dbReference>
<dbReference type="Proteomes" id="UP000736672">
    <property type="component" value="Unassembled WGS sequence"/>
</dbReference>
<accession>A0A9P9L2N3</accession>
<proteinExistence type="predicted"/>
<feature type="domain" description="DUF7708" evidence="2">
    <location>
        <begin position="78"/>
        <end position="223"/>
    </location>
</feature>
<dbReference type="AlphaFoldDB" id="A0A9P9L2N3"/>
<evidence type="ECO:0000259" key="2">
    <source>
        <dbReference type="Pfam" id="PF24809"/>
    </source>
</evidence>
<sequence>MNSNNLFTKWHQGDSQDGTGIAKAAFESVKKHLEQSKSLTDKDKALLQSSSSLEDVQRAVASEMAKYEAKVESSKTRKWLQTFSETICHYSQVLDVFVQHHPEYVALVWGTMKLLFISAVNHAETLKLLSKSLLEVSQRLPRVEVLSMLYPTKQIRLAVESLYAAILEFLLIAHAWCNESKFRHVYHSFTRPHELRYKDLLERITDCTNNIGELADVGSHTEIRVMHATHTSKIDEIIQALEESEGDRKRQMDSLSRAVSRLEVSSRQHDKKLDIIIHLLGASGITINDFIARVENFHSIQTSAQLDTNQKLSELQLCQALHSLSQNFEDPDQCFKHHIFLRNRRASGRGPAASTNEFWRSPKLAKLSSSKSSSLAIIKGSFTLRSAVQDFGVNVIEALSSCTAPVLWALASSRKSKSSQTLTTTDLMKYLTYQALKLPGVVQTEKQMSWRYSQLQTSRTLREWLTLFKQIIGGLGVQVYMVVDLAMAGSLLESTDSLNFIQEISQVLSELSQQEKGTKIKMVLLAYEAEWFRLIPRELSDRIIPVKPMRTGRQRDNEMRNSINRQFVSSRGTKQTRRV</sequence>
<organism evidence="3 4">
    <name type="scientific">Fusarium solani</name>
    <name type="common">Filamentous fungus</name>
    <dbReference type="NCBI Taxonomy" id="169388"/>
    <lineage>
        <taxon>Eukaryota</taxon>
        <taxon>Fungi</taxon>
        <taxon>Dikarya</taxon>
        <taxon>Ascomycota</taxon>
        <taxon>Pezizomycotina</taxon>
        <taxon>Sordariomycetes</taxon>
        <taxon>Hypocreomycetidae</taxon>
        <taxon>Hypocreales</taxon>
        <taxon>Nectriaceae</taxon>
        <taxon>Fusarium</taxon>
        <taxon>Fusarium solani species complex</taxon>
    </lineage>
</organism>
<evidence type="ECO:0000313" key="3">
    <source>
        <dbReference type="EMBL" id="KAH7273046.1"/>
    </source>
</evidence>
<comment type="caution">
    <text evidence="3">The sequence shown here is derived from an EMBL/GenBank/DDBJ whole genome shotgun (WGS) entry which is preliminary data.</text>
</comment>
<name>A0A9P9L2N3_FUSSL</name>
<dbReference type="Pfam" id="PF24809">
    <property type="entry name" value="DUF7708"/>
    <property type="match status" value="1"/>
</dbReference>
<gene>
    <name evidence="3" type="ORF">B0J15DRAFT_483424</name>
</gene>
<keyword evidence="4" id="KW-1185">Reference proteome</keyword>
<evidence type="ECO:0000256" key="1">
    <source>
        <dbReference type="SAM" id="MobiDB-lite"/>
    </source>
</evidence>
<feature type="region of interest" description="Disordered" evidence="1">
    <location>
        <begin position="553"/>
        <end position="579"/>
    </location>
</feature>
<dbReference type="InterPro" id="IPR056125">
    <property type="entry name" value="DUF7708"/>
</dbReference>
<protein>
    <recommendedName>
        <fullName evidence="2">DUF7708 domain-containing protein</fullName>
    </recommendedName>
</protein>